<feature type="compositionally biased region" description="Polar residues" evidence="1">
    <location>
        <begin position="8"/>
        <end position="17"/>
    </location>
</feature>
<evidence type="ECO:0000313" key="3">
    <source>
        <dbReference type="Proteomes" id="UP001153069"/>
    </source>
</evidence>
<sequence length="145" mass="16190">MSICRWESCTSTGNNTHSTGASSRSTSSASKNSSSSPNNNKLPKRPTRRGHDLPMRLPCRTCSQEDLEEIMLLPKLELWSRSTSKQRGGPASTGTTMHSSTSDRGPTMSSRKHHQKSQTKKSNRRSRTRSPPIQTKKRQIYSKMA</sequence>
<feature type="region of interest" description="Disordered" evidence="1">
    <location>
        <begin position="1"/>
        <end position="58"/>
    </location>
</feature>
<dbReference type="AlphaFoldDB" id="A0A9N8DKE8"/>
<keyword evidence="3" id="KW-1185">Reference proteome</keyword>
<feature type="region of interest" description="Disordered" evidence="1">
    <location>
        <begin position="77"/>
        <end position="145"/>
    </location>
</feature>
<feature type="compositionally biased region" description="Basic residues" evidence="1">
    <location>
        <begin position="135"/>
        <end position="145"/>
    </location>
</feature>
<dbReference type="Proteomes" id="UP001153069">
    <property type="component" value="Unassembled WGS sequence"/>
</dbReference>
<evidence type="ECO:0000313" key="2">
    <source>
        <dbReference type="EMBL" id="CAB9504307.1"/>
    </source>
</evidence>
<evidence type="ECO:0000256" key="1">
    <source>
        <dbReference type="SAM" id="MobiDB-lite"/>
    </source>
</evidence>
<comment type="caution">
    <text evidence="2">The sequence shown here is derived from an EMBL/GenBank/DDBJ whole genome shotgun (WGS) entry which is preliminary data.</text>
</comment>
<accession>A0A9N8DKE8</accession>
<feature type="compositionally biased region" description="Low complexity" evidence="1">
    <location>
        <begin position="18"/>
        <end position="41"/>
    </location>
</feature>
<organism evidence="2 3">
    <name type="scientific">Seminavis robusta</name>
    <dbReference type="NCBI Taxonomy" id="568900"/>
    <lineage>
        <taxon>Eukaryota</taxon>
        <taxon>Sar</taxon>
        <taxon>Stramenopiles</taxon>
        <taxon>Ochrophyta</taxon>
        <taxon>Bacillariophyta</taxon>
        <taxon>Bacillariophyceae</taxon>
        <taxon>Bacillariophycidae</taxon>
        <taxon>Naviculales</taxon>
        <taxon>Naviculaceae</taxon>
        <taxon>Seminavis</taxon>
    </lineage>
</organism>
<name>A0A9N8DKE8_9STRA</name>
<gene>
    <name evidence="2" type="ORF">SEMRO_192_G082510.1</name>
</gene>
<feature type="compositionally biased region" description="Basic residues" evidence="1">
    <location>
        <begin position="110"/>
        <end position="128"/>
    </location>
</feature>
<protein>
    <submittedName>
        <fullName evidence="2">Uncharacterized protein</fullName>
    </submittedName>
</protein>
<dbReference type="EMBL" id="CAICTM010000191">
    <property type="protein sequence ID" value="CAB9504307.1"/>
    <property type="molecule type" value="Genomic_DNA"/>
</dbReference>
<feature type="compositionally biased region" description="Polar residues" evidence="1">
    <location>
        <begin position="80"/>
        <end position="109"/>
    </location>
</feature>
<proteinExistence type="predicted"/>
<reference evidence="2" key="1">
    <citation type="submission" date="2020-06" db="EMBL/GenBank/DDBJ databases">
        <authorList>
            <consortium name="Plant Systems Biology data submission"/>
        </authorList>
    </citation>
    <scope>NUCLEOTIDE SEQUENCE</scope>
    <source>
        <strain evidence="2">D6</strain>
    </source>
</reference>